<keyword evidence="3" id="KW-1185">Reference proteome</keyword>
<dbReference type="InterPro" id="IPR005135">
    <property type="entry name" value="Endo/exonuclease/phosphatase"/>
</dbReference>
<gene>
    <name evidence="2" type="ORF">ACFS1K_00710</name>
</gene>
<reference evidence="3" key="1">
    <citation type="journal article" date="2019" name="Int. J. Syst. Evol. Microbiol.">
        <title>The Global Catalogue of Microorganisms (GCM) 10K type strain sequencing project: providing services to taxonomists for standard genome sequencing and annotation.</title>
        <authorList>
            <consortium name="The Broad Institute Genomics Platform"/>
            <consortium name="The Broad Institute Genome Sequencing Center for Infectious Disease"/>
            <person name="Wu L."/>
            <person name="Ma J."/>
        </authorList>
    </citation>
    <scope>NUCLEOTIDE SEQUENCE [LARGE SCALE GENOMIC DNA]</scope>
    <source>
        <strain evidence="3">KCTC 52924</strain>
    </source>
</reference>
<dbReference type="RefSeq" id="WP_251807556.1">
    <property type="nucleotide sequence ID" value="NZ_CP166679.1"/>
</dbReference>
<evidence type="ECO:0000313" key="2">
    <source>
        <dbReference type="EMBL" id="MFD2788274.1"/>
    </source>
</evidence>
<dbReference type="InterPro" id="IPR036691">
    <property type="entry name" value="Endo/exonu/phosph_ase_sf"/>
</dbReference>
<keyword evidence="2" id="KW-0378">Hydrolase</keyword>
<dbReference type="SUPFAM" id="SSF56219">
    <property type="entry name" value="DNase I-like"/>
    <property type="match status" value="1"/>
</dbReference>
<protein>
    <submittedName>
        <fullName evidence="2">Endonuclease/exonuclease/phosphatase family protein</fullName>
    </submittedName>
</protein>
<name>A0ABW5V9E5_9FLAO</name>
<keyword evidence="2" id="KW-0540">Nuclease</keyword>
<dbReference type="PANTHER" id="PTHR42834:SF1">
    <property type="entry name" value="ENDONUCLEASE_EXONUCLEASE_PHOSPHATASE FAMILY PROTEIN (AFU_ORTHOLOGUE AFUA_3G09210)"/>
    <property type="match status" value="1"/>
</dbReference>
<accession>A0ABW5V9E5</accession>
<dbReference type="Pfam" id="PF19580">
    <property type="entry name" value="Exo_endo_phos_3"/>
    <property type="match status" value="1"/>
</dbReference>
<organism evidence="2 3">
    <name type="scientific">Arenibacter antarcticus</name>
    <dbReference type="NCBI Taxonomy" id="2040469"/>
    <lineage>
        <taxon>Bacteria</taxon>
        <taxon>Pseudomonadati</taxon>
        <taxon>Bacteroidota</taxon>
        <taxon>Flavobacteriia</taxon>
        <taxon>Flavobacteriales</taxon>
        <taxon>Flavobacteriaceae</taxon>
        <taxon>Arenibacter</taxon>
    </lineage>
</organism>
<dbReference type="PANTHER" id="PTHR42834">
    <property type="entry name" value="ENDONUCLEASE/EXONUCLEASE/PHOSPHATASE FAMILY PROTEIN (AFU_ORTHOLOGUE AFUA_3G09210)"/>
    <property type="match status" value="1"/>
</dbReference>
<evidence type="ECO:0000313" key="3">
    <source>
        <dbReference type="Proteomes" id="UP001597532"/>
    </source>
</evidence>
<dbReference type="EMBL" id="JBHUOK010000002">
    <property type="protein sequence ID" value="MFD2788274.1"/>
    <property type="molecule type" value="Genomic_DNA"/>
</dbReference>
<sequence>MNFSFFEKKSEDNLHTIAFYNLENLFDALSDKNTLDLDFTPNGSRKWTPTRYRKKLQKLATTIAKVGLQAAGNPPTLVGIAEVEKGTVVQELLATDPLKEYNYGYVHYDSPDERGIDTALIYNRDNFKVIQSKPIPLIVHAINGDRDTTRDILYVQGLLNGEMLHVFVNHWPSRRTGNQETDYKRIEAANTIISYMNLIEEEFKDPNYIVMGDFNDGPTSISVQTLMGADKLYNPMQTLRSPTRGSVNYRRSWNLFDQIMVSHNFFNYGKGTHSFSHADIFDEAFLTESKGRYKGSPFRTYAGEKYKGGYSDHFPVYVLLKLN</sequence>
<comment type="caution">
    <text evidence="2">The sequence shown here is derived from an EMBL/GenBank/DDBJ whole genome shotgun (WGS) entry which is preliminary data.</text>
</comment>
<dbReference type="Gene3D" id="3.60.10.10">
    <property type="entry name" value="Endonuclease/exonuclease/phosphatase"/>
    <property type="match status" value="1"/>
</dbReference>
<evidence type="ECO:0000259" key="1">
    <source>
        <dbReference type="Pfam" id="PF19580"/>
    </source>
</evidence>
<dbReference type="Proteomes" id="UP001597532">
    <property type="component" value="Unassembled WGS sequence"/>
</dbReference>
<feature type="domain" description="Endonuclease/exonuclease/phosphatase" evidence="1">
    <location>
        <begin position="16"/>
        <end position="320"/>
    </location>
</feature>
<proteinExistence type="predicted"/>
<dbReference type="GO" id="GO:0004519">
    <property type="term" value="F:endonuclease activity"/>
    <property type="evidence" value="ECO:0007669"/>
    <property type="project" value="UniProtKB-KW"/>
</dbReference>
<keyword evidence="2" id="KW-0255">Endonuclease</keyword>